<evidence type="ECO:0008006" key="3">
    <source>
        <dbReference type="Google" id="ProtNLM"/>
    </source>
</evidence>
<sequence>MATTVSDDGAGANRQRRVQRGLTRYLIRDMRTLRRLIRPQDLEGTVPDWIEAVRALVAQYGNASATAAADFYDAERVAARVTGRFTVPLLEPPADDKVNNSLRWATKDLWPRDPDDPATTEAQLQPLDVRLDAAEKKAEGAVEKLVLDQGRGTLRGAVQADRSAVGYARAAALGACSFCKLMAARGATYKDLDAAGRTANASFVGEDSVIKFHDWCHCQPVPIFRGQQFELSDHAREWERLYKQYAAGHSGSQLAWFRRALAEHDQYPLPGSN</sequence>
<gene>
    <name evidence="1" type="ORF">M4V62_04130</name>
</gene>
<dbReference type="InterPro" id="IPR057369">
    <property type="entry name" value="VG15"/>
</dbReference>
<dbReference type="RefSeq" id="WP_249585831.1">
    <property type="nucleotide sequence ID" value="NZ_BAAAQL010000002.1"/>
</dbReference>
<dbReference type="Proteomes" id="UP000829992">
    <property type="component" value="Chromosome"/>
</dbReference>
<dbReference type="Pfam" id="PF25310">
    <property type="entry name" value="VG15"/>
    <property type="match status" value="1"/>
</dbReference>
<reference evidence="1 2" key="1">
    <citation type="submission" date="2022-05" db="EMBL/GenBank/DDBJ databases">
        <authorList>
            <person name="Zhou X."/>
            <person name="Li K."/>
            <person name="Man Y."/>
        </authorList>
    </citation>
    <scope>NUCLEOTIDE SEQUENCE [LARGE SCALE GENOMIC DNA]</scope>
    <source>
        <strain evidence="1 2">MS405</strain>
    </source>
</reference>
<organism evidence="1 2">
    <name type="scientific">Streptomyces durmitorensis</name>
    <dbReference type="NCBI Taxonomy" id="319947"/>
    <lineage>
        <taxon>Bacteria</taxon>
        <taxon>Bacillati</taxon>
        <taxon>Actinomycetota</taxon>
        <taxon>Actinomycetes</taxon>
        <taxon>Kitasatosporales</taxon>
        <taxon>Streptomycetaceae</taxon>
        <taxon>Streptomyces</taxon>
    </lineage>
</organism>
<dbReference type="EMBL" id="CP097289">
    <property type="protein sequence ID" value="UQT54335.1"/>
    <property type="molecule type" value="Genomic_DNA"/>
</dbReference>
<proteinExistence type="predicted"/>
<keyword evidence="2" id="KW-1185">Reference proteome</keyword>
<accession>A0ABY4PLT7</accession>
<evidence type="ECO:0000313" key="2">
    <source>
        <dbReference type="Proteomes" id="UP000829992"/>
    </source>
</evidence>
<protein>
    <recommendedName>
        <fullName evidence="3">Capsid maturation protease</fullName>
    </recommendedName>
</protein>
<name>A0ABY4PLT7_9ACTN</name>
<evidence type="ECO:0000313" key="1">
    <source>
        <dbReference type="EMBL" id="UQT54335.1"/>
    </source>
</evidence>